<evidence type="ECO:0000259" key="11">
    <source>
        <dbReference type="Pfam" id="PF14392"/>
    </source>
</evidence>
<dbReference type="PRINTS" id="PR00385">
    <property type="entry name" value="P450"/>
</dbReference>
<evidence type="ECO:0000256" key="8">
    <source>
        <dbReference type="PIRSR" id="PIRSR602401-1"/>
    </source>
</evidence>
<evidence type="ECO:0000256" key="7">
    <source>
        <dbReference type="ARBA" id="ARBA00023033"/>
    </source>
</evidence>
<name>A0AAW2CRY1_9ROSI</name>
<dbReference type="InterPro" id="IPR002401">
    <property type="entry name" value="Cyt_P450_E_grp-I"/>
</dbReference>
<keyword evidence="7 9" id="KW-0503">Monooxygenase</keyword>
<evidence type="ECO:0000256" key="3">
    <source>
        <dbReference type="ARBA" id="ARBA00022617"/>
    </source>
</evidence>
<evidence type="ECO:0008006" key="14">
    <source>
        <dbReference type="Google" id="ProtNLM"/>
    </source>
</evidence>
<dbReference type="EMBL" id="JAZDWU010000006">
    <property type="protein sequence ID" value="KAK9999330.1"/>
    <property type="molecule type" value="Genomic_DNA"/>
</dbReference>
<dbReference type="Pfam" id="PF00067">
    <property type="entry name" value="p450"/>
    <property type="match status" value="1"/>
</dbReference>
<feature type="domain" description="DUF4283" evidence="10">
    <location>
        <begin position="278"/>
        <end position="354"/>
    </location>
</feature>
<evidence type="ECO:0000256" key="4">
    <source>
        <dbReference type="ARBA" id="ARBA00022723"/>
    </source>
</evidence>
<dbReference type="Gene3D" id="1.10.630.10">
    <property type="entry name" value="Cytochrome P450"/>
    <property type="match status" value="1"/>
</dbReference>
<dbReference type="FunFam" id="1.10.630.10:FF:000126">
    <property type="entry name" value="Predicted protein"/>
    <property type="match status" value="1"/>
</dbReference>
<dbReference type="GO" id="GO:0004497">
    <property type="term" value="F:monooxygenase activity"/>
    <property type="evidence" value="ECO:0007669"/>
    <property type="project" value="UniProtKB-KW"/>
</dbReference>
<evidence type="ECO:0000259" key="10">
    <source>
        <dbReference type="Pfam" id="PF14111"/>
    </source>
</evidence>
<dbReference type="PANTHER" id="PTHR47950">
    <property type="entry name" value="CYTOCHROME P450, FAMILY 76, SUBFAMILY C, POLYPEPTIDE 5-RELATED"/>
    <property type="match status" value="1"/>
</dbReference>
<dbReference type="GO" id="GO:0016705">
    <property type="term" value="F:oxidoreductase activity, acting on paired donors, with incorporation or reduction of molecular oxygen"/>
    <property type="evidence" value="ECO:0007669"/>
    <property type="project" value="InterPro"/>
</dbReference>
<dbReference type="InterPro" id="IPR017972">
    <property type="entry name" value="Cyt_P450_CS"/>
</dbReference>
<dbReference type="GO" id="GO:0020037">
    <property type="term" value="F:heme binding"/>
    <property type="evidence" value="ECO:0007669"/>
    <property type="project" value="InterPro"/>
</dbReference>
<accession>A0AAW2CRY1</accession>
<evidence type="ECO:0000313" key="13">
    <source>
        <dbReference type="Proteomes" id="UP001459277"/>
    </source>
</evidence>
<comment type="cofactor">
    <cofactor evidence="1 8">
        <name>heme</name>
        <dbReference type="ChEBI" id="CHEBI:30413"/>
    </cofactor>
</comment>
<dbReference type="PANTHER" id="PTHR47950:SF25">
    <property type="entry name" value="FLAVONOID 3',5'-HYDROXYLASE"/>
    <property type="match status" value="1"/>
</dbReference>
<dbReference type="SUPFAM" id="SSF48264">
    <property type="entry name" value="Cytochrome P450"/>
    <property type="match status" value="1"/>
</dbReference>
<dbReference type="InterPro" id="IPR025836">
    <property type="entry name" value="Zn_knuckle_CX2CX4HX4C"/>
</dbReference>
<dbReference type="InterPro" id="IPR025558">
    <property type="entry name" value="DUF4283"/>
</dbReference>
<protein>
    <recommendedName>
        <fullName evidence="14">Cytochrome P450</fullName>
    </recommendedName>
</protein>
<dbReference type="Pfam" id="PF14392">
    <property type="entry name" value="zf-CCHC_4"/>
    <property type="match status" value="1"/>
</dbReference>
<dbReference type="Proteomes" id="UP001459277">
    <property type="component" value="Unassembled WGS sequence"/>
</dbReference>
<dbReference type="PROSITE" id="PS00086">
    <property type="entry name" value="CYTOCHROME_P450"/>
    <property type="match status" value="1"/>
</dbReference>
<dbReference type="InterPro" id="IPR001128">
    <property type="entry name" value="Cyt_P450"/>
</dbReference>
<gene>
    <name evidence="12" type="ORF">SO802_018933</name>
</gene>
<comment type="caution">
    <text evidence="12">The sequence shown here is derived from an EMBL/GenBank/DDBJ whole genome shotgun (WGS) entry which is preliminary data.</text>
</comment>
<dbReference type="Pfam" id="PF14111">
    <property type="entry name" value="DUF4283"/>
    <property type="match status" value="1"/>
</dbReference>
<dbReference type="GO" id="GO:0005506">
    <property type="term" value="F:iron ion binding"/>
    <property type="evidence" value="ECO:0007669"/>
    <property type="project" value="InterPro"/>
</dbReference>
<keyword evidence="4 8" id="KW-0479">Metal-binding</keyword>
<keyword evidence="6 8" id="KW-0408">Iron</keyword>
<keyword evidence="3 8" id="KW-0349">Heme</keyword>
<dbReference type="AlphaFoldDB" id="A0AAW2CRY1"/>
<sequence length="518" mass="58481">MFLKNLFTAGTDTSSSIIEWALTEMLKNPSILKRAHDEMDQEIGRNRRLVEADIAKLPYLQAICKETMRKHPSTPLNLPRVSTEACEVNGYYIPKNTRLSVNIWAIGRDPDVWENPLDFTPERFLSGKYAKIDPRGNDFELIPFGAGRRICAGTRMGIVLVEYILGTLVHSFDWKLPNGVVELNMDEAFGLALQKAVPLSAMAVALTSLPGEGDLVPCDNNVIARLVGLFSGIRETHRTALSSVNLAMEEITKHWSTLSLSEKEGSGLHLRKEQAIAEYAIAARFLTKRPLNIEAIANTFTPLWRAKSGFKIKNLGNHLILFSFDNLGDVDRILKSEPWCFDKHLVVLSQFDKDTPLNPLELKKVSFWVQVFDIPVRFRNREVAEQICEAIGSIIHPTDASDIDGGSFIRVRVRVDISLPLCRGRLITLEDGKEHWVSFKYERLPNLCYWCGLLTHGDRDCNKWIDSEGSLQKEDQQFGPWLRAPPFQASRKSVLSVPGFFAKKKKENPVHYSPEPPS</sequence>
<dbReference type="PRINTS" id="PR00463">
    <property type="entry name" value="EP450I"/>
</dbReference>
<feature type="domain" description="Zinc knuckle CX2CX4HX4C" evidence="11">
    <location>
        <begin position="415"/>
        <end position="463"/>
    </location>
</feature>
<comment type="similarity">
    <text evidence="2 9">Belongs to the cytochrome P450 family.</text>
</comment>
<organism evidence="12 13">
    <name type="scientific">Lithocarpus litseifolius</name>
    <dbReference type="NCBI Taxonomy" id="425828"/>
    <lineage>
        <taxon>Eukaryota</taxon>
        <taxon>Viridiplantae</taxon>
        <taxon>Streptophyta</taxon>
        <taxon>Embryophyta</taxon>
        <taxon>Tracheophyta</taxon>
        <taxon>Spermatophyta</taxon>
        <taxon>Magnoliopsida</taxon>
        <taxon>eudicotyledons</taxon>
        <taxon>Gunneridae</taxon>
        <taxon>Pentapetalae</taxon>
        <taxon>rosids</taxon>
        <taxon>fabids</taxon>
        <taxon>Fagales</taxon>
        <taxon>Fagaceae</taxon>
        <taxon>Lithocarpus</taxon>
    </lineage>
</organism>
<dbReference type="InterPro" id="IPR036396">
    <property type="entry name" value="Cyt_P450_sf"/>
</dbReference>
<keyword evidence="13" id="KW-1185">Reference proteome</keyword>
<proteinExistence type="inferred from homology"/>
<evidence type="ECO:0000256" key="6">
    <source>
        <dbReference type="ARBA" id="ARBA00023004"/>
    </source>
</evidence>
<feature type="binding site" description="axial binding residue" evidence="8">
    <location>
        <position position="151"/>
    </location>
    <ligand>
        <name>heme</name>
        <dbReference type="ChEBI" id="CHEBI:30413"/>
    </ligand>
    <ligandPart>
        <name>Fe</name>
        <dbReference type="ChEBI" id="CHEBI:18248"/>
    </ligandPart>
</feature>
<evidence type="ECO:0000256" key="5">
    <source>
        <dbReference type="ARBA" id="ARBA00023002"/>
    </source>
</evidence>
<reference evidence="12 13" key="1">
    <citation type="submission" date="2024-01" db="EMBL/GenBank/DDBJ databases">
        <title>A telomere-to-telomere, gap-free genome of sweet tea (Lithocarpus litseifolius).</title>
        <authorList>
            <person name="Zhou J."/>
        </authorList>
    </citation>
    <scope>NUCLEOTIDE SEQUENCE [LARGE SCALE GENOMIC DNA]</scope>
    <source>
        <strain evidence="12">Zhou-2022a</strain>
        <tissue evidence="12">Leaf</tissue>
    </source>
</reference>
<evidence type="ECO:0000313" key="12">
    <source>
        <dbReference type="EMBL" id="KAK9999330.1"/>
    </source>
</evidence>
<evidence type="ECO:0000256" key="2">
    <source>
        <dbReference type="ARBA" id="ARBA00010617"/>
    </source>
</evidence>
<keyword evidence="5 9" id="KW-0560">Oxidoreductase</keyword>
<evidence type="ECO:0000256" key="9">
    <source>
        <dbReference type="RuleBase" id="RU000461"/>
    </source>
</evidence>
<evidence type="ECO:0000256" key="1">
    <source>
        <dbReference type="ARBA" id="ARBA00001971"/>
    </source>
</evidence>